<gene>
    <name evidence="5" type="ORF">FE784_16410</name>
</gene>
<comment type="catalytic activity">
    <reaction evidence="4">
        <text>Hydrolysis of (1-&gt;4)-beta-linkages between N-acetylmuramic acid and N-acetyl-D-glucosamine residues in a peptidoglycan and between N-acetyl-D-glucosamine residues in chitodextrins.</text>
        <dbReference type="EC" id="3.2.1.17"/>
    </reaction>
</comment>
<dbReference type="OrthoDB" id="9802228at2"/>
<reference evidence="5 6" key="1">
    <citation type="submission" date="2019-05" db="EMBL/GenBank/DDBJ databases">
        <title>We sequenced the genome of Paenibacillus hemerocallicola KCTC 33185 for further insight into its adaptation and study the phylogeny of Paenibacillus.</title>
        <authorList>
            <person name="Narsing Rao M.P."/>
        </authorList>
    </citation>
    <scope>NUCLEOTIDE SEQUENCE [LARGE SCALE GENOMIC DNA]</scope>
    <source>
        <strain evidence="5 6">KCTC 33185</strain>
    </source>
</reference>
<evidence type="ECO:0000256" key="4">
    <source>
        <dbReference type="RuleBase" id="RU361176"/>
    </source>
</evidence>
<dbReference type="Gene3D" id="3.20.20.80">
    <property type="entry name" value="Glycosidases"/>
    <property type="match status" value="1"/>
</dbReference>
<dbReference type="AlphaFoldDB" id="A0A5C4T9V7"/>
<keyword evidence="6" id="KW-1185">Reference proteome</keyword>
<dbReference type="GO" id="GO:0016998">
    <property type="term" value="P:cell wall macromolecule catabolic process"/>
    <property type="evidence" value="ECO:0007669"/>
    <property type="project" value="InterPro"/>
</dbReference>
<evidence type="ECO:0000313" key="6">
    <source>
        <dbReference type="Proteomes" id="UP000307943"/>
    </source>
</evidence>
<evidence type="ECO:0000256" key="3">
    <source>
        <dbReference type="ARBA" id="ARBA00023295"/>
    </source>
</evidence>
<protein>
    <recommendedName>
        <fullName evidence="4">Lysozyme</fullName>
        <ecNumber evidence="4">3.2.1.17</ecNumber>
    </recommendedName>
</protein>
<organism evidence="5 6">
    <name type="scientific">Paenibacillus hemerocallicola</name>
    <dbReference type="NCBI Taxonomy" id="1172614"/>
    <lineage>
        <taxon>Bacteria</taxon>
        <taxon>Bacillati</taxon>
        <taxon>Bacillota</taxon>
        <taxon>Bacilli</taxon>
        <taxon>Bacillales</taxon>
        <taxon>Paenibacillaceae</taxon>
        <taxon>Paenibacillus</taxon>
    </lineage>
</organism>
<dbReference type="InterPro" id="IPR017853">
    <property type="entry name" value="GH"/>
</dbReference>
<evidence type="ECO:0000313" key="5">
    <source>
        <dbReference type="EMBL" id="TNJ65179.1"/>
    </source>
</evidence>
<proteinExistence type="inferred from homology"/>
<dbReference type="GO" id="GO:0009253">
    <property type="term" value="P:peptidoglycan catabolic process"/>
    <property type="evidence" value="ECO:0007669"/>
    <property type="project" value="InterPro"/>
</dbReference>
<dbReference type="InterPro" id="IPR018077">
    <property type="entry name" value="Glyco_hydro_fam25_subgr"/>
</dbReference>
<dbReference type="GO" id="GO:0003796">
    <property type="term" value="F:lysozyme activity"/>
    <property type="evidence" value="ECO:0007669"/>
    <property type="project" value="UniProtKB-EC"/>
</dbReference>
<sequence>MQTRNSGNSRGIDVSKWQGQIDWSAVKGDGIAFVIMKATEGVSLVDANLMRNYEGAKHAGIPLGLYHFAHLSNAPEAEAEHFLHATLSLRADLWYVLDMEHGSLDGKASTKSQVSEWTRRWLRRVQEATGKLPMIYTGASFARTYFEDDLGVYPLWVAHYGTDTPMSNPVWDRWTIFQHSETGRVNGIAGNVDLNELDGKIDAYLPKTKGREERVEFTEEWQWRMLTSALHGLYEKSVTGELDRPLVTDYKWAAQAYNRDMKPEDLAWLAIILLAKDKGIQV</sequence>
<dbReference type="SUPFAM" id="SSF51445">
    <property type="entry name" value="(Trans)glycosidases"/>
    <property type="match status" value="1"/>
</dbReference>
<keyword evidence="2 4" id="KW-0378">Hydrolase</keyword>
<dbReference type="PANTHER" id="PTHR34135">
    <property type="entry name" value="LYSOZYME"/>
    <property type="match status" value="1"/>
</dbReference>
<dbReference type="PROSITE" id="PS00953">
    <property type="entry name" value="GLYCOSYL_HYDROL_F25_1"/>
    <property type="match status" value="1"/>
</dbReference>
<dbReference type="SMART" id="SM00641">
    <property type="entry name" value="Glyco_25"/>
    <property type="match status" value="1"/>
</dbReference>
<dbReference type="Pfam" id="PF01183">
    <property type="entry name" value="Glyco_hydro_25"/>
    <property type="match status" value="1"/>
</dbReference>
<comment type="caution">
    <text evidence="5">The sequence shown here is derived from an EMBL/GenBank/DDBJ whole genome shotgun (WGS) entry which is preliminary data.</text>
</comment>
<dbReference type="Proteomes" id="UP000307943">
    <property type="component" value="Unassembled WGS sequence"/>
</dbReference>
<evidence type="ECO:0000256" key="1">
    <source>
        <dbReference type="ARBA" id="ARBA00010646"/>
    </source>
</evidence>
<dbReference type="InterPro" id="IPR002053">
    <property type="entry name" value="Glyco_hydro_25"/>
</dbReference>
<dbReference type="GO" id="GO:0016052">
    <property type="term" value="P:carbohydrate catabolic process"/>
    <property type="evidence" value="ECO:0007669"/>
    <property type="project" value="TreeGrafter"/>
</dbReference>
<keyword evidence="3 4" id="KW-0326">Glycosidase</keyword>
<comment type="similarity">
    <text evidence="1 4">Belongs to the glycosyl hydrolase 25 family.</text>
</comment>
<dbReference type="EC" id="3.2.1.17" evidence="4"/>
<dbReference type="InterPro" id="IPR008270">
    <property type="entry name" value="Glyco_hydro_25_AS"/>
</dbReference>
<dbReference type="PANTHER" id="PTHR34135:SF2">
    <property type="entry name" value="LYSOZYME"/>
    <property type="match status" value="1"/>
</dbReference>
<dbReference type="EMBL" id="VDCQ01000021">
    <property type="protein sequence ID" value="TNJ65179.1"/>
    <property type="molecule type" value="Genomic_DNA"/>
</dbReference>
<dbReference type="RefSeq" id="WP_139603303.1">
    <property type="nucleotide sequence ID" value="NZ_VDCQ01000021.1"/>
</dbReference>
<dbReference type="PROSITE" id="PS51904">
    <property type="entry name" value="GLYCOSYL_HYDROL_F25_2"/>
    <property type="match status" value="1"/>
</dbReference>
<evidence type="ECO:0000256" key="2">
    <source>
        <dbReference type="ARBA" id="ARBA00022801"/>
    </source>
</evidence>
<name>A0A5C4T9V7_9BACL</name>
<accession>A0A5C4T9V7</accession>